<dbReference type="GO" id="GO:0046872">
    <property type="term" value="F:metal ion binding"/>
    <property type="evidence" value="ECO:0007669"/>
    <property type="project" value="UniProtKB-UniRule"/>
</dbReference>
<dbReference type="NCBIfam" id="TIGR00500">
    <property type="entry name" value="met_pdase_I"/>
    <property type="match status" value="1"/>
</dbReference>
<dbReference type="PANTHER" id="PTHR43330:SF27">
    <property type="entry name" value="METHIONINE AMINOPEPTIDASE"/>
    <property type="match status" value="1"/>
</dbReference>
<dbReference type="GO" id="GO:0004239">
    <property type="term" value="F:initiator methionyl aminopeptidase activity"/>
    <property type="evidence" value="ECO:0007669"/>
    <property type="project" value="UniProtKB-UniRule"/>
</dbReference>
<evidence type="ECO:0000256" key="6">
    <source>
        <dbReference type="HAMAP-Rule" id="MF_01974"/>
    </source>
</evidence>
<dbReference type="AlphaFoldDB" id="A0A4P6Q5M4"/>
<evidence type="ECO:0000313" key="9">
    <source>
        <dbReference type="EMBL" id="QBI55943.1"/>
    </source>
</evidence>
<dbReference type="InterPro" id="IPR002467">
    <property type="entry name" value="Pept_M24A_MAP1"/>
</dbReference>
<dbReference type="InterPro" id="IPR036005">
    <property type="entry name" value="Creatinase/aminopeptidase-like"/>
</dbReference>
<feature type="binding site" evidence="6">
    <location>
        <position position="184"/>
    </location>
    <ligand>
        <name>substrate</name>
    </ligand>
</feature>
<dbReference type="CDD" id="cd01086">
    <property type="entry name" value="MetAP1"/>
    <property type="match status" value="1"/>
</dbReference>
<dbReference type="PROSITE" id="PS00680">
    <property type="entry name" value="MAP_1"/>
    <property type="match status" value="1"/>
</dbReference>
<proteinExistence type="inferred from homology"/>
<feature type="domain" description="Peptidase M24" evidence="8">
    <location>
        <begin position="19"/>
        <end position="248"/>
    </location>
</feature>
<dbReference type="OrthoDB" id="9802055at2"/>
<evidence type="ECO:0000313" key="10">
    <source>
        <dbReference type="Proteomes" id="UP000292235"/>
    </source>
</evidence>
<evidence type="ECO:0000256" key="2">
    <source>
        <dbReference type="ARBA" id="ARBA00022438"/>
    </source>
</evidence>
<feature type="binding site" evidence="6">
    <location>
        <position position="241"/>
    </location>
    <ligand>
        <name>a divalent metal cation</name>
        <dbReference type="ChEBI" id="CHEBI:60240"/>
        <label>1</label>
    </ligand>
</feature>
<evidence type="ECO:0000256" key="5">
    <source>
        <dbReference type="ARBA" id="ARBA00022801"/>
    </source>
</evidence>
<name>A0A4P6Q5M4_9ACTN</name>
<evidence type="ECO:0000256" key="7">
    <source>
        <dbReference type="RuleBase" id="RU003653"/>
    </source>
</evidence>
<feature type="binding site" evidence="6">
    <location>
        <position position="241"/>
    </location>
    <ligand>
        <name>a divalent metal cation</name>
        <dbReference type="ChEBI" id="CHEBI:60240"/>
        <label>2</label>
        <note>catalytic</note>
    </ligand>
</feature>
<feature type="binding site" evidence="6">
    <location>
        <position position="113"/>
    </location>
    <ligand>
        <name>a divalent metal cation</name>
        <dbReference type="ChEBI" id="CHEBI:60240"/>
        <label>1</label>
    </ligand>
</feature>
<comment type="subunit">
    <text evidence="6">Monomer.</text>
</comment>
<keyword evidence="10" id="KW-1185">Reference proteome</keyword>
<dbReference type="SUPFAM" id="SSF55920">
    <property type="entry name" value="Creatinase/aminopeptidase"/>
    <property type="match status" value="1"/>
</dbReference>
<keyword evidence="3 6" id="KW-0645">Protease</keyword>
<dbReference type="InterPro" id="IPR000994">
    <property type="entry name" value="Pept_M24"/>
</dbReference>
<gene>
    <name evidence="9" type="primary">map2</name>
    <name evidence="6" type="synonym">map</name>
    <name evidence="9" type="ORF">EKD16_20920</name>
</gene>
<evidence type="ECO:0000256" key="1">
    <source>
        <dbReference type="ARBA" id="ARBA00002521"/>
    </source>
</evidence>
<keyword evidence="5 6" id="KW-0378">Hydrolase</keyword>
<feature type="binding site" evidence="6">
    <location>
        <position position="102"/>
    </location>
    <ligand>
        <name>a divalent metal cation</name>
        <dbReference type="ChEBI" id="CHEBI:60240"/>
        <label>1</label>
    </ligand>
</feature>
<dbReference type="GO" id="GO:0070006">
    <property type="term" value="F:metalloaminopeptidase activity"/>
    <property type="evidence" value="ECO:0007669"/>
    <property type="project" value="UniProtKB-UniRule"/>
</dbReference>
<dbReference type="KEGG" id="strr:EKD16_20920"/>
<accession>A0A4P6Q5M4</accession>
<dbReference type="Pfam" id="PF00557">
    <property type="entry name" value="Peptidase_M24"/>
    <property type="match status" value="1"/>
</dbReference>
<comment type="similarity">
    <text evidence="6">Belongs to the peptidase M24A family. Methionine aminopeptidase type 1 subfamily.</text>
</comment>
<keyword evidence="4 6" id="KW-0479">Metal-binding</keyword>
<dbReference type="EMBL" id="CP036455">
    <property type="protein sequence ID" value="QBI55943.1"/>
    <property type="molecule type" value="Genomic_DNA"/>
</dbReference>
<dbReference type="Gene3D" id="3.90.230.10">
    <property type="entry name" value="Creatinase/methionine aminopeptidase superfamily"/>
    <property type="match status" value="1"/>
</dbReference>
<comment type="function">
    <text evidence="1 6">Removes the N-terminal methionine from nascent proteins. The N-terminal methionine is often cleaved when the second residue in the primary sequence is small and uncharged (Met-Ala-, Cys, Gly, Pro, Ser, Thr, or Val). Requires deformylation of the N(alpha)-formylated initiator methionine before it can be hydrolyzed.</text>
</comment>
<comment type="cofactor">
    <cofactor evidence="6">
        <name>Co(2+)</name>
        <dbReference type="ChEBI" id="CHEBI:48828"/>
    </cofactor>
    <cofactor evidence="6">
        <name>Zn(2+)</name>
        <dbReference type="ChEBI" id="CHEBI:29105"/>
    </cofactor>
    <cofactor evidence="6">
        <name>Mn(2+)</name>
        <dbReference type="ChEBI" id="CHEBI:29035"/>
    </cofactor>
    <cofactor evidence="6">
        <name>Fe(2+)</name>
        <dbReference type="ChEBI" id="CHEBI:29033"/>
    </cofactor>
    <text evidence="6">Binds 2 divalent metal cations per subunit. Has a high-affinity and a low affinity metal-binding site. The true nature of the physiological cofactor is under debate. The enzyme is active with cobalt, zinc, manganese or divalent iron ions. Most likely, methionine aminopeptidases function as mononuclear Fe(2+)-metalloproteases under physiological conditions, and the catalytically relevant metal-binding site has been assigned to the histidine-containing high-affinity site.</text>
</comment>
<dbReference type="GO" id="GO:0005829">
    <property type="term" value="C:cytosol"/>
    <property type="evidence" value="ECO:0007669"/>
    <property type="project" value="TreeGrafter"/>
</dbReference>
<dbReference type="PANTHER" id="PTHR43330">
    <property type="entry name" value="METHIONINE AMINOPEPTIDASE"/>
    <property type="match status" value="1"/>
</dbReference>
<sequence>MFRKNEPAVQIKTPAEISRMREAGKVVARTLDALRAAVEPGMSTLDLDAIAEARIRDAGAVPSFKGYYGFTGSICASVNDEVVHGIPRADKVLAEGDIISIDCGAVLDGWHGDSAVTMPVGTPRAQDLRLMEVCEESMWRGIAELRPGNHLGDIGAAIDGSMRSAGRFGNVQEYGGHGIGTEMHMDPHVLNYGKRGKGQELVEGMCLAIEPMANAGTRHVVQLEDGWTVVTRDAERSAHFEHSVAITAEGPLVLTAREENRERIARLGFPDPGFQ</sequence>
<protein>
    <recommendedName>
        <fullName evidence="6 7">Methionine aminopeptidase</fullName>
        <shortName evidence="6">MAP</shortName>
        <shortName evidence="6">MetAP</shortName>
        <ecNumber evidence="6 7">3.4.11.18</ecNumber>
    </recommendedName>
    <alternativeName>
        <fullName evidence="6">Peptidase M</fullName>
    </alternativeName>
</protein>
<dbReference type="RefSeq" id="WP_131100413.1">
    <property type="nucleotide sequence ID" value="NZ_CP036455.1"/>
</dbReference>
<organism evidence="9 10">
    <name type="scientific">Streptomonospora litoralis</name>
    <dbReference type="NCBI Taxonomy" id="2498135"/>
    <lineage>
        <taxon>Bacteria</taxon>
        <taxon>Bacillati</taxon>
        <taxon>Actinomycetota</taxon>
        <taxon>Actinomycetes</taxon>
        <taxon>Streptosporangiales</taxon>
        <taxon>Nocardiopsidaceae</taxon>
        <taxon>Streptomonospora</taxon>
    </lineage>
</organism>
<feature type="binding site" evidence="6">
    <location>
        <position position="177"/>
    </location>
    <ligand>
        <name>a divalent metal cation</name>
        <dbReference type="ChEBI" id="CHEBI:60240"/>
        <label>2</label>
        <note>catalytic</note>
    </ligand>
</feature>
<feature type="binding site" evidence="6">
    <location>
        <position position="84"/>
    </location>
    <ligand>
        <name>substrate</name>
    </ligand>
</feature>
<dbReference type="InterPro" id="IPR001714">
    <property type="entry name" value="Pept_M24_MAP"/>
</dbReference>
<dbReference type="HAMAP" id="MF_01974">
    <property type="entry name" value="MetAP_1"/>
    <property type="match status" value="1"/>
</dbReference>
<feature type="binding site" evidence="6">
    <location>
        <position position="210"/>
    </location>
    <ligand>
        <name>a divalent metal cation</name>
        <dbReference type="ChEBI" id="CHEBI:60240"/>
        <label>2</label>
        <note>catalytic</note>
    </ligand>
</feature>
<dbReference type="EC" id="3.4.11.18" evidence="6 7"/>
<reference evidence="9 10" key="1">
    <citation type="submission" date="2019-02" db="EMBL/GenBank/DDBJ databases">
        <authorList>
            <person name="Khodamoradi S."/>
            <person name="Hahnke R.L."/>
            <person name="Kaempfer P."/>
            <person name="Schumann P."/>
            <person name="Rohde M."/>
            <person name="Steinert M."/>
            <person name="Luzhetskyy A."/>
            <person name="Wink J."/>
            <person name="Ruckert C."/>
        </authorList>
    </citation>
    <scope>NUCLEOTIDE SEQUENCE [LARGE SCALE GENOMIC DNA]</scope>
    <source>
        <strain evidence="9 10">M2</strain>
    </source>
</reference>
<evidence type="ECO:0000259" key="8">
    <source>
        <dbReference type="Pfam" id="PF00557"/>
    </source>
</evidence>
<dbReference type="PRINTS" id="PR00599">
    <property type="entry name" value="MAPEPTIDASE"/>
</dbReference>
<evidence type="ECO:0000256" key="3">
    <source>
        <dbReference type="ARBA" id="ARBA00022670"/>
    </source>
</evidence>
<comment type="catalytic activity">
    <reaction evidence="6 7">
        <text>Release of N-terminal amino acids, preferentially methionine, from peptides and arylamides.</text>
        <dbReference type="EC" id="3.4.11.18"/>
    </reaction>
</comment>
<dbReference type="GO" id="GO:0006508">
    <property type="term" value="P:proteolysis"/>
    <property type="evidence" value="ECO:0007669"/>
    <property type="project" value="UniProtKB-KW"/>
</dbReference>
<feature type="binding site" evidence="6">
    <location>
        <position position="113"/>
    </location>
    <ligand>
        <name>a divalent metal cation</name>
        <dbReference type="ChEBI" id="CHEBI:60240"/>
        <label>2</label>
        <note>catalytic</note>
    </ligand>
</feature>
<evidence type="ECO:0000256" key="4">
    <source>
        <dbReference type="ARBA" id="ARBA00022723"/>
    </source>
</evidence>
<keyword evidence="2 6" id="KW-0031">Aminopeptidase</keyword>
<dbReference type="Proteomes" id="UP000292235">
    <property type="component" value="Chromosome"/>
</dbReference>